<dbReference type="RefSeq" id="WP_189353213.1">
    <property type="nucleotide sequence ID" value="NZ_BMYP01000018.1"/>
</dbReference>
<reference evidence="3" key="1">
    <citation type="journal article" date="2019" name="Int. J. Syst. Evol. Microbiol.">
        <title>The Global Catalogue of Microorganisms (GCM) 10K type strain sequencing project: providing services to taxonomists for standard genome sequencing and annotation.</title>
        <authorList>
            <consortium name="The Broad Institute Genomics Platform"/>
            <consortium name="The Broad Institute Genome Sequencing Center for Infectious Disease"/>
            <person name="Wu L."/>
            <person name="Ma J."/>
        </authorList>
    </citation>
    <scope>NUCLEOTIDE SEQUENCE [LARGE SCALE GENOMIC DNA]</scope>
    <source>
        <strain evidence="3">KCTC 23713</strain>
    </source>
</reference>
<sequence length="302" mass="34045">MNYNGLRLKAEVDRVDFELLDGNGFRVAWDDKPKGKRVTDYQNHRQVFAQIIQPALTGEAKGVRPTYIEIALDLWGDRTAVLPFLAELVANSKLPLPEVRAFLPFRQQREHARRKGDTAKLSKHHELLETLQAGGTLYMGNQREWCGCKKSPVSVRAYWKETDGQDKGQAIDLRAEQHRGRFEVVIQCDGLTDVGLSGTDWQAWTAWSVTNAAKLFGQLIPEAPPAHPSLAEWKSARPGKRRDTETEAGKANARALRNYRRQVTGKDSGIRAFKGRPNTRLNRAILDALKVLDRRLKSGRLG</sequence>
<gene>
    <name evidence="2" type="ORF">GCM10011419_16950</name>
</gene>
<keyword evidence="3" id="KW-1185">Reference proteome</keyword>
<evidence type="ECO:0000313" key="3">
    <source>
        <dbReference type="Proteomes" id="UP000662678"/>
    </source>
</evidence>
<feature type="region of interest" description="Disordered" evidence="1">
    <location>
        <begin position="227"/>
        <end position="252"/>
    </location>
</feature>
<evidence type="ECO:0008006" key="4">
    <source>
        <dbReference type="Google" id="ProtNLM"/>
    </source>
</evidence>
<accession>A0ABQ3HC82</accession>
<evidence type="ECO:0000256" key="1">
    <source>
        <dbReference type="SAM" id="MobiDB-lite"/>
    </source>
</evidence>
<protein>
    <recommendedName>
        <fullName evidence="4">Transposase</fullName>
    </recommendedName>
</protein>
<comment type="caution">
    <text evidence="2">The sequence shown here is derived from an EMBL/GenBank/DDBJ whole genome shotgun (WGS) entry which is preliminary data.</text>
</comment>
<proteinExistence type="predicted"/>
<dbReference type="Proteomes" id="UP000662678">
    <property type="component" value="Unassembled WGS sequence"/>
</dbReference>
<dbReference type="EMBL" id="BMYP01000018">
    <property type="protein sequence ID" value="GHD76925.1"/>
    <property type="molecule type" value="Genomic_DNA"/>
</dbReference>
<name>A0ABQ3HC82_9NEIS</name>
<evidence type="ECO:0000313" key="2">
    <source>
        <dbReference type="EMBL" id="GHD76925.1"/>
    </source>
</evidence>
<organism evidence="2 3">
    <name type="scientific">Vogesella fluminis</name>
    <dbReference type="NCBI Taxonomy" id="1069161"/>
    <lineage>
        <taxon>Bacteria</taxon>
        <taxon>Pseudomonadati</taxon>
        <taxon>Pseudomonadota</taxon>
        <taxon>Betaproteobacteria</taxon>
        <taxon>Neisseriales</taxon>
        <taxon>Chromobacteriaceae</taxon>
        <taxon>Vogesella</taxon>
    </lineage>
</organism>